<dbReference type="HOGENOM" id="CLU_2426754_0_0_1"/>
<accession>G2Y8F3</accession>
<evidence type="ECO:0000313" key="3">
    <source>
        <dbReference type="Proteomes" id="UP000008177"/>
    </source>
</evidence>
<feature type="transmembrane region" description="Helical" evidence="1">
    <location>
        <begin position="35"/>
        <end position="54"/>
    </location>
</feature>
<dbReference type="EMBL" id="FQ790297">
    <property type="protein sequence ID" value="CCD48881.1"/>
    <property type="molecule type" value="Genomic_DNA"/>
</dbReference>
<name>G2Y8F3_BOTF4</name>
<keyword evidence="1" id="KW-0812">Transmembrane</keyword>
<gene>
    <name evidence="2" type="ORF">BofuT4_uP032910.1</name>
</gene>
<keyword evidence="1" id="KW-0472">Membrane</keyword>
<evidence type="ECO:0000313" key="2">
    <source>
        <dbReference type="EMBL" id="CCD48881.1"/>
    </source>
</evidence>
<protein>
    <submittedName>
        <fullName evidence="2">Uncharacterized protein</fullName>
    </submittedName>
</protein>
<reference evidence="3" key="1">
    <citation type="journal article" date="2011" name="PLoS Genet.">
        <title>Genomic analysis of the necrotrophic fungal pathogens Sclerotinia sclerotiorum and Botrytis cinerea.</title>
        <authorList>
            <person name="Amselem J."/>
            <person name="Cuomo C.A."/>
            <person name="van Kan J.A."/>
            <person name="Viaud M."/>
            <person name="Benito E.P."/>
            <person name="Couloux A."/>
            <person name="Coutinho P.M."/>
            <person name="de Vries R.P."/>
            <person name="Dyer P.S."/>
            <person name="Fillinger S."/>
            <person name="Fournier E."/>
            <person name="Gout L."/>
            <person name="Hahn M."/>
            <person name="Kohn L."/>
            <person name="Lapalu N."/>
            <person name="Plummer K.M."/>
            <person name="Pradier J.M."/>
            <person name="Quevillon E."/>
            <person name="Sharon A."/>
            <person name="Simon A."/>
            <person name="ten Have A."/>
            <person name="Tudzynski B."/>
            <person name="Tudzynski P."/>
            <person name="Wincker P."/>
            <person name="Andrew M."/>
            <person name="Anthouard V."/>
            <person name="Beever R.E."/>
            <person name="Beffa R."/>
            <person name="Benoit I."/>
            <person name="Bouzid O."/>
            <person name="Brault B."/>
            <person name="Chen Z."/>
            <person name="Choquer M."/>
            <person name="Collemare J."/>
            <person name="Cotton P."/>
            <person name="Danchin E.G."/>
            <person name="Da Silva C."/>
            <person name="Gautier A."/>
            <person name="Giraud C."/>
            <person name="Giraud T."/>
            <person name="Gonzalez C."/>
            <person name="Grossetete S."/>
            <person name="Guldener U."/>
            <person name="Henrissat B."/>
            <person name="Howlett B.J."/>
            <person name="Kodira C."/>
            <person name="Kretschmer M."/>
            <person name="Lappartient A."/>
            <person name="Leroch M."/>
            <person name="Levis C."/>
            <person name="Mauceli E."/>
            <person name="Neuveglise C."/>
            <person name="Oeser B."/>
            <person name="Pearson M."/>
            <person name="Poulain J."/>
            <person name="Poussereau N."/>
            <person name="Quesneville H."/>
            <person name="Rascle C."/>
            <person name="Schumacher J."/>
            <person name="Segurens B."/>
            <person name="Sexton A."/>
            <person name="Silva E."/>
            <person name="Sirven C."/>
            <person name="Soanes D.M."/>
            <person name="Talbot N.J."/>
            <person name="Templeton M."/>
            <person name="Yandava C."/>
            <person name="Yarden O."/>
            <person name="Zeng Q."/>
            <person name="Rollins J.A."/>
            <person name="Lebrun M.H."/>
            <person name="Dickman M."/>
        </authorList>
    </citation>
    <scope>NUCLEOTIDE SEQUENCE [LARGE SCALE GENOMIC DNA]</scope>
    <source>
        <strain evidence="3">T4</strain>
    </source>
</reference>
<dbReference type="AlphaFoldDB" id="G2Y8F3"/>
<organism evidence="2 3">
    <name type="scientific">Botryotinia fuckeliana (strain T4)</name>
    <name type="common">Noble rot fungus</name>
    <name type="synonym">Botrytis cinerea</name>
    <dbReference type="NCBI Taxonomy" id="999810"/>
    <lineage>
        <taxon>Eukaryota</taxon>
        <taxon>Fungi</taxon>
        <taxon>Dikarya</taxon>
        <taxon>Ascomycota</taxon>
        <taxon>Pezizomycotina</taxon>
        <taxon>Leotiomycetes</taxon>
        <taxon>Helotiales</taxon>
        <taxon>Sclerotiniaceae</taxon>
        <taxon>Botrytis</taxon>
    </lineage>
</organism>
<sequence>MPAVIHAEYISELKQRYFGLEQRYANMQELHYHRIYLAMILGFSAFVVVCILNAKKDITTFTIQYESPGYEFMNSNEFMVDREFALLDTQV</sequence>
<proteinExistence type="predicted"/>
<keyword evidence="1" id="KW-1133">Transmembrane helix</keyword>
<dbReference type="InParanoid" id="G2Y8F3"/>
<evidence type="ECO:0000256" key="1">
    <source>
        <dbReference type="SAM" id="Phobius"/>
    </source>
</evidence>
<dbReference type="Proteomes" id="UP000008177">
    <property type="component" value="Unplaced contigs"/>
</dbReference>